<keyword evidence="6 8" id="KW-0472">Membrane</keyword>
<dbReference type="RefSeq" id="WP_210353146.1">
    <property type="nucleotide sequence ID" value="NZ_JAEQMU010000001.1"/>
</dbReference>
<keyword evidence="7 8" id="KW-0998">Cell outer membrane</keyword>
<dbReference type="PANTHER" id="PTHR30069">
    <property type="entry name" value="TONB-DEPENDENT OUTER MEMBRANE RECEPTOR"/>
    <property type="match status" value="1"/>
</dbReference>
<keyword evidence="2 8" id="KW-0813">Transport</keyword>
<dbReference type="Proteomes" id="UP001597440">
    <property type="component" value="Unassembled WGS sequence"/>
</dbReference>
<dbReference type="InterPro" id="IPR037066">
    <property type="entry name" value="Plug_dom_sf"/>
</dbReference>
<dbReference type="SUPFAM" id="SSF56935">
    <property type="entry name" value="Porins"/>
    <property type="match status" value="1"/>
</dbReference>
<reference evidence="12" key="1">
    <citation type="journal article" date="2019" name="Int. J. Syst. Evol. Microbiol.">
        <title>The Global Catalogue of Microorganisms (GCM) 10K type strain sequencing project: providing services to taxonomists for standard genome sequencing and annotation.</title>
        <authorList>
            <consortium name="The Broad Institute Genomics Platform"/>
            <consortium name="The Broad Institute Genome Sequencing Center for Infectious Disease"/>
            <person name="Wu L."/>
            <person name="Ma J."/>
        </authorList>
    </citation>
    <scope>NUCLEOTIDE SEQUENCE [LARGE SCALE GENOMIC DNA]</scope>
    <source>
        <strain evidence="12">KCTC 52298</strain>
    </source>
</reference>
<dbReference type="EMBL" id="JBHULD010000014">
    <property type="protein sequence ID" value="MFD2554755.1"/>
    <property type="molecule type" value="Genomic_DNA"/>
</dbReference>
<dbReference type="InterPro" id="IPR039426">
    <property type="entry name" value="TonB-dep_rcpt-like"/>
</dbReference>
<dbReference type="PANTHER" id="PTHR30069:SF29">
    <property type="entry name" value="HEMOGLOBIN AND HEMOGLOBIN-HAPTOGLOBIN-BINDING PROTEIN 1-RELATED"/>
    <property type="match status" value="1"/>
</dbReference>
<dbReference type="InterPro" id="IPR023996">
    <property type="entry name" value="TonB-dep_OMP_SusC/RagA"/>
</dbReference>
<keyword evidence="12" id="KW-1185">Reference proteome</keyword>
<dbReference type="PROSITE" id="PS52016">
    <property type="entry name" value="TONB_DEPENDENT_REC_3"/>
    <property type="match status" value="1"/>
</dbReference>
<evidence type="ECO:0000313" key="11">
    <source>
        <dbReference type="EMBL" id="MFD2554755.1"/>
    </source>
</evidence>
<evidence type="ECO:0000313" key="12">
    <source>
        <dbReference type="Proteomes" id="UP001597440"/>
    </source>
</evidence>
<evidence type="ECO:0000256" key="1">
    <source>
        <dbReference type="ARBA" id="ARBA00004571"/>
    </source>
</evidence>
<keyword evidence="4 8" id="KW-0812">Transmembrane</keyword>
<dbReference type="Pfam" id="PF07715">
    <property type="entry name" value="Plug"/>
    <property type="match status" value="1"/>
</dbReference>
<comment type="similarity">
    <text evidence="8">Belongs to the TonB-dependent receptor family.</text>
</comment>
<feature type="chain" id="PRO_5045261879" evidence="9">
    <location>
        <begin position="20"/>
        <end position="1046"/>
    </location>
</feature>
<dbReference type="InterPro" id="IPR008969">
    <property type="entry name" value="CarboxyPept-like_regulatory"/>
</dbReference>
<evidence type="ECO:0000256" key="9">
    <source>
        <dbReference type="SAM" id="SignalP"/>
    </source>
</evidence>
<feature type="domain" description="TonB-dependent receptor plug" evidence="10">
    <location>
        <begin position="114"/>
        <end position="218"/>
    </location>
</feature>
<evidence type="ECO:0000256" key="2">
    <source>
        <dbReference type="ARBA" id="ARBA00022448"/>
    </source>
</evidence>
<dbReference type="Gene3D" id="2.170.130.10">
    <property type="entry name" value="TonB-dependent receptor, plug domain"/>
    <property type="match status" value="1"/>
</dbReference>
<feature type="signal peptide" evidence="9">
    <location>
        <begin position="1"/>
        <end position="19"/>
    </location>
</feature>
<comment type="subcellular location">
    <subcellularLocation>
        <location evidence="1 8">Cell outer membrane</location>
        <topology evidence="1 8">Multi-pass membrane protein</topology>
    </subcellularLocation>
</comment>
<evidence type="ECO:0000256" key="3">
    <source>
        <dbReference type="ARBA" id="ARBA00022452"/>
    </source>
</evidence>
<gene>
    <name evidence="11" type="ORF">ACFSQW_10165</name>
</gene>
<evidence type="ECO:0000256" key="7">
    <source>
        <dbReference type="ARBA" id="ARBA00023237"/>
    </source>
</evidence>
<dbReference type="SUPFAM" id="SSF49464">
    <property type="entry name" value="Carboxypeptidase regulatory domain-like"/>
    <property type="match status" value="1"/>
</dbReference>
<name>A0ABW5L3I2_9SPHI</name>
<proteinExistence type="inferred from homology"/>
<dbReference type="Gene3D" id="2.40.170.20">
    <property type="entry name" value="TonB-dependent receptor, beta-barrel domain"/>
    <property type="match status" value="1"/>
</dbReference>
<sequence length="1046" mass="117617">MERLITIVLLLCLSTMATAQMKLSGMVKDKMGRGVDHATVNVLDNSTKTDSLGRFEIVVTGSSGYVSVHKMGYEDLKMTYNSSDLSKGMHLQMTSSLLEIEEVQINNGYQSINKERSAGSFSVISREQLDARPSINLLDRLDAVAPGLQFDNRTGGAKINIRGINTLTEGLMGPLIVVDNFPFAGSMSDINPEDVESVTLLKDATAASIWGSRAGNGVIVVTTKKAAALAGKAKISATSNFRVKDKLNFFYEPTISPQDFIGVEKMLYEKGFYDDVIKDLGNRRTILSPVVDLLVQHSKSLITQEELDSALSDLGKNDYRDDVRDYFYRKAQDQQYHVRMESPGVKRSHSTGIGFDHSKAPVITNSSSRISLLHNSTFRPLNNFSIGVDIGYTYANANTGGSTTLQNVYPYTDLVKDGVVQAVPYRYNPAFLDTVGNGQFLDWKYRPYDELRATKNKSSRNQLNSTVRLRYEPLLGLSTQLVYRFDNTDGILQNMRTQESYMVRDLINSFTQVDKNGKLTYPVPLGAILDRSYTDVWAHNLRGQLNFDRSYGSHGISTLLGAELSHRSNFSNAYRLYGYNQDLLLSTQVDYLKPYPLSGNLGGQAYIPDYLGDEGGVTRFVSLFFNGSYHYKHKYILNASMRRDGSNLFGVKTNARWKPLWSTGIAWVLSKESFLIHSSWIDNLKLRYTLGHSGNAGSGNIADPIMQYLGNAMYTNYPYAMVTQPANPNLRWEDVQMMNYGLDFGFWKSRLSGSIEWYNKISTDLISDERIDPTSGFSTVSRNIGEVKGRGLDMELNTRFRVGNVNVQSGFGYSYATNKVTKYDGVVHDASWYTTNKGTNFDPIVGKPLYPMFSYAFEGLDGANGDPIGLLNKQQSKDYKSILKDSIGNINFHGSGLPTSYGFFRSTLNWKNWSLYFSISYKMGYYYQASSIAYNSLYYGRSGHSDYYDRWQKPGDEQRTSVPSLQYPASSERDQFYLYSDANTRKGDLIRIQDLRLSYNWKNISLSTSVNNLGLLWTANKEGRDSDYLGMPPQRVYNLGLKINFN</sequence>
<keyword evidence="3 8" id="KW-1134">Transmembrane beta strand</keyword>
<evidence type="ECO:0000256" key="5">
    <source>
        <dbReference type="ARBA" id="ARBA00022729"/>
    </source>
</evidence>
<protein>
    <submittedName>
        <fullName evidence="11">SusC/RagA family TonB-linked outer membrane protein</fullName>
    </submittedName>
</protein>
<accession>A0ABW5L3I2</accession>
<dbReference type="InterPro" id="IPR023997">
    <property type="entry name" value="TonB-dep_OMP_SusC/RagA_CS"/>
</dbReference>
<dbReference type="InterPro" id="IPR012910">
    <property type="entry name" value="Plug_dom"/>
</dbReference>
<keyword evidence="5 9" id="KW-0732">Signal</keyword>
<dbReference type="NCBIfam" id="TIGR04056">
    <property type="entry name" value="OMP_RagA_SusC"/>
    <property type="match status" value="1"/>
</dbReference>
<organism evidence="11 12">
    <name type="scientific">Sphingobacterium tabacisoli</name>
    <dbReference type="NCBI Taxonomy" id="2044855"/>
    <lineage>
        <taxon>Bacteria</taxon>
        <taxon>Pseudomonadati</taxon>
        <taxon>Bacteroidota</taxon>
        <taxon>Sphingobacteriia</taxon>
        <taxon>Sphingobacteriales</taxon>
        <taxon>Sphingobacteriaceae</taxon>
        <taxon>Sphingobacterium</taxon>
    </lineage>
</organism>
<dbReference type="InterPro" id="IPR036942">
    <property type="entry name" value="Beta-barrel_TonB_sf"/>
</dbReference>
<dbReference type="NCBIfam" id="TIGR04057">
    <property type="entry name" value="SusC_RagA_signa"/>
    <property type="match status" value="1"/>
</dbReference>
<evidence type="ECO:0000256" key="8">
    <source>
        <dbReference type="PROSITE-ProRule" id="PRU01360"/>
    </source>
</evidence>
<evidence type="ECO:0000256" key="6">
    <source>
        <dbReference type="ARBA" id="ARBA00023136"/>
    </source>
</evidence>
<evidence type="ECO:0000259" key="10">
    <source>
        <dbReference type="Pfam" id="PF07715"/>
    </source>
</evidence>
<evidence type="ECO:0000256" key="4">
    <source>
        <dbReference type="ARBA" id="ARBA00022692"/>
    </source>
</evidence>
<comment type="caution">
    <text evidence="11">The sequence shown here is derived from an EMBL/GenBank/DDBJ whole genome shotgun (WGS) entry which is preliminary data.</text>
</comment>